<protein>
    <submittedName>
        <fullName evidence="1">Uncharacterized protein</fullName>
    </submittedName>
</protein>
<gene>
    <name evidence="1" type="ORF">UY02_C0045G0001</name>
</gene>
<dbReference type="EMBL" id="LCOK01000045">
    <property type="protein sequence ID" value="KKU75668.1"/>
    <property type="molecule type" value="Genomic_DNA"/>
</dbReference>
<name>A0A0G1VC09_9BACT</name>
<evidence type="ECO:0000313" key="1">
    <source>
        <dbReference type="EMBL" id="KKU75668.1"/>
    </source>
</evidence>
<reference evidence="1 2" key="1">
    <citation type="journal article" date="2015" name="Nature">
        <title>rRNA introns, odd ribosomes, and small enigmatic genomes across a large radiation of phyla.</title>
        <authorList>
            <person name="Brown C.T."/>
            <person name="Hug L.A."/>
            <person name="Thomas B.C."/>
            <person name="Sharon I."/>
            <person name="Castelle C.J."/>
            <person name="Singh A."/>
            <person name="Wilkins M.J."/>
            <person name="Williams K.H."/>
            <person name="Banfield J.F."/>
        </authorList>
    </citation>
    <scope>NUCLEOTIDE SEQUENCE [LARGE SCALE GENOMIC DNA]</scope>
</reference>
<dbReference type="AlphaFoldDB" id="A0A0G1VC09"/>
<sequence>DDVTFALGDEDQIVLSISQSMGDSDGLLETFELRNYEDGTSLDTTAAGAAGTEIQSTTVTFDFTDASFTVPAGTTKRLAVYSNTQELEDTGDSIQVWLDDSAATNLIFSIDGVDTSTFDDAVIIFRGDIYAGAFSKP</sequence>
<feature type="non-terminal residue" evidence="1">
    <location>
        <position position="1"/>
    </location>
</feature>
<proteinExistence type="predicted"/>
<dbReference type="Proteomes" id="UP000034682">
    <property type="component" value="Unassembled WGS sequence"/>
</dbReference>
<evidence type="ECO:0000313" key="2">
    <source>
        <dbReference type="Proteomes" id="UP000034682"/>
    </source>
</evidence>
<accession>A0A0G1VC09</accession>
<organism evidence="1 2">
    <name type="scientific">Candidatus Giovannonibacteria bacterium GW2011_GWB1_47_6b</name>
    <dbReference type="NCBI Taxonomy" id="1618655"/>
    <lineage>
        <taxon>Bacteria</taxon>
        <taxon>Candidatus Giovannoniibacteriota</taxon>
    </lineage>
</organism>
<comment type="caution">
    <text evidence="1">The sequence shown here is derived from an EMBL/GenBank/DDBJ whole genome shotgun (WGS) entry which is preliminary data.</text>
</comment>